<dbReference type="Pfam" id="PF23562">
    <property type="entry name" value="AMP-binding_C_3"/>
    <property type="match status" value="1"/>
</dbReference>
<keyword evidence="2" id="KW-0436">Ligase</keyword>
<evidence type="ECO:0000259" key="3">
    <source>
        <dbReference type="Pfam" id="PF00501"/>
    </source>
</evidence>
<dbReference type="Proteomes" id="UP001162135">
    <property type="component" value="Unassembled WGS sequence"/>
</dbReference>
<comment type="similarity">
    <text evidence="1">Belongs to the ATP-dependent AMP-binding enzyme family.</text>
</comment>
<accession>A0ABT6I887</accession>
<reference evidence="4" key="2">
    <citation type="submission" date="2017-11" db="EMBL/GenBank/DDBJ databases">
        <authorList>
            <person name="Das S.K."/>
        </authorList>
    </citation>
    <scope>NUCLEOTIDE SEQUENCE</scope>
    <source>
        <strain evidence="4">S4-41</strain>
    </source>
</reference>
<dbReference type="InterPro" id="IPR020845">
    <property type="entry name" value="AMP-binding_CS"/>
</dbReference>
<dbReference type="InterPro" id="IPR000873">
    <property type="entry name" value="AMP-dep_synth/lig_dom"/>
</dbReference>
<dbReference type="Pfam" id="PF12261">
    <property type="entry name" value="T_hemolysin"/>
    <property type="match status" value="1"/>
</dbReference>
<organism evidence="4 5">
    <name type="scientific">Salinicola acroporae</name>
    <dbReference type="NCBI Taxonomy" id="1541440"/>
    <lineage>
        <taxon>Bacteria</taxon>
        <taxon>Pseudomonadati</taxon>
        <taxon>Pseudomonadota</taxon>
        <taxon>Gammaproteobacteria</taxon>
        <taxon>Oceanospirillales</taxon>
        <taxon>Halomonadaceae</taxon>
        <taxon>Salinicola</taxon>
    </lineage>
</organism>
<sequence length="701" mass="75901">MSGLPASAADTVWRESRGDRERATLEKFIADTYRQQHGASIGQFAPRLYGLWERDELQAAVGVRRADASPLFLECYLETPIEQALSAVLDQPVERTALAEIGNLAARRPGMTVALIRALIDSLVAEECRWLAFTATATVRNGFRRLGLDVHRLADADPTRLGDTRGDWGNYYLHRPWVMGGDLIAAWHRLTRVTAAPPPLPCQPRPRISRTSIMRERFLDHLRALGNDDADRIALEDETRSIRYGDLMALVDSRARQLRRLGSQRVGLALDNGIDWALWDLAMMREAIVNVPLPGFFTPAQLTHLVDQVGIDTLIGSGPLAGTLGFDATPEADAMLWQRRGISPPPDLPVGTHKITFTSGTSGTPKGVCLSSDNQLTVAESLAGVAASVDVRRHLAILPLATLLENIGGIYAPLWLGGSISLPSLAALGWQGASGFDSASGWRVISRQAPDSLILVPQLLSALLTRQGDAPIGFGRFFAVGGATVSPALLARAEAAGWPVFEGYGLSECASVVTLNRPGERHPGSVGRPLPHVEVRLADDGEVLVQGNVMLGYLGDSAPAPTVWPTGDLGQWDGDGLRLRGRRRQVFITAYGRNVDPAWVEAELTAEPAIAQAWVSGEAQSFNRALLVPRGDWVNDRQIEDAVASANARLPDYARVSLWQRSAPFTAQNGLATANGRLRRDALTAHYHTRLTSPVPLSTDA</sequence>
<dbReference type="PANTHER" id="PTHR43201">
    <property type="entry name" value="ACYL-COA SYNTHETASE"/>
    <property type="match status" value="1"/>
</dbReference>
<reference evidence="4" key="1">
    <citation type="journal article" date="2015" name="Antonie Van Leeuwenhoek">
        <title>Comparative 16S rRNA signatures and multilocus sequence analysis for the genus Salinicola and description of Salinicola acroporae sp. nov., isolated from coral Acropora digitifera.</title>
        <authorList>
            <person name="Lepcha R.T."/>
            <person name="Poddar A."/>
            <person name="Schumann P."/>
            <person name="Das S.K."/>
        </authorList>
    </citation>
    <scope>NUCLEOTIDE SEQUENCE</scope>
    <source>
        <strain evidence="4">S4-41</strain>
    </source>
</reference>
<protein>
    <recommendedName>
        <fullName evidence="3">AMP-dependent synthetase/ligase domain-containing protein</fullName>
    </recommendedName>
</protein>
<dbReference type="PANTHER" id="PTHR43201:SF5">
    <property type="entry name" value="MEDIUM-CHAIN ACYL-COA LIGASE ACSF2, MITOCHONDRIAL"/>
    <property type="match status" value="1"/>
</dbReference>
<evidence type="ECO:0000256" key="1">
    <source>
        <dbReference type="ARBA" id="ARBA00006432"/>
    </source>
</evidence>
<dbReference type="InterPro" id="IPR022050">
    <property type="entry name" value="T_hemolysin"/>
</dbReference>
<proteinExistence type="inferred from homology"/>
<dbReference type="SUPFAM" id="SSF56801">
    <property type="entry name" value="Acetyl-CoA synthetase-like"/>
    <property type="match status" value="1"/>
</dbReference>
<dbReference type="Gene3D" id="3.40.50.12780">
    <property type="entry name" value="N-terminal domain of ligase-like"/>
    <property type="match status" value="1"/>
</dbReference>
<dbReference type="EMBL" id="PGFS01000001">
    <property type="protein sequence ID" value="MDH4573934.1"/>
    <property type="molecule type" value="Genomic_DNA"/>
</dbReference>
<dbReference type="Pfam" id="PF00501">
    <property type="entry name" value="AMP-binding"/>
    <property type="match status" value="1"/>
</dbReference>
<feature type="domain" description="AMP-dependent synthetase/ligase" evidence="3">
    <location>
        <begin position="229"/>
        <end position="553"/>
    </location>
</feature>
<evidence type="ECO:0000313" key="5">
    <source>
        <dbReference type="Proteomes" id="UP001162135"/>
    </source>
</evidence>
<gene>
    <name evidence="4" type="ORF">CUR86_16900</name>
</gene>
<evidence type="ECO:0000313" key="4">
    <source>
        <dbReference type="EMBL" id="MDH4573934.1"/>
    </source>
</evidence>
<dbReference type="RefSeq" id="WP_280338120.1">
    <property type="nucleotide sequence ID" value="NZ_PGFS01000001.1"/>
</dbReference>
<dbReference type="PROSITE" id="PS00455">
    <property type="entry name" value="AMP_BINDING"/>
    <property type="match status" value="1"/>
</dbReference>
<name>A0ABT6I887_9GAMM</name>
<comment type="caution">
    <text evidence="4">The sequence shown here is derived from an EMBL/GenBank/DDBJ whole genome shotgun (WGS) entry which is preliminary data.</text>
</comment>
<keyword evidence="5" id="KW-1185">Reference proteome</keyword>
<evidence type="ECO:0000256" key="2">
    <source>
        <dbReference type="ARBA" id="ARBA00022598"/>
    </source>
</evidence>
<dbReference type="InterPro" id="IPR042099">
    <property type="entry name" value="ANL_N_sf"/>
</dbReference>